<evidence type="ECO:0000259" key="2">
    <source>
        <dbReference type="Pfam" id="PF04149"/>
    </source>
</evidence>
<evidence type="ECO:0000313" key="3">
    <source>
        <dbReference type="EMBL" id="MBA0127255.1"/>
    </source>
</evidence>
<evidence type="ECO:0000256" key="1">
    <source>
        <dbReference type="SAM" id="MobiDB-lite"/>
    </source>
</evidence>
<organism evidence="3 4">
    <name type="scientific">Haloechinothrix aidingensis</name>
    <dbReference type="NCBI Taxonomy" id="2752311"/>
    <lineage>
        <taxon>Bacteria</taxon>
        <taxon>Bacillati</taxon>
        <taxon>Actinomycetota</taxon>
        <taxon>Actinomycetes</taxon>
        <taxon>Pseudonocardiales</taxon>
        <taxon>Pseudonocardiaceae</taxon>
        <taxon>Haloechinothrix</taxon>
    </lineage>
</organism>
<keyword evidence="4" id="KW-1185">Reference proteome</keyword>
<protein>
    <submittedName>
        <fullName evidence="3">DUF397 domain-containing protein</fullName>
    </submittedName>
</protein>
<comment type="caution">
    <text evidence="3">The sequence shown here is derived from an EMBL/GenBank/DDBJ whole genome shotgun (WGS) entry which is preliminary data.</text>
</comment>
<dbReference type="InterPro" id="IPR007278">
    <property type="entry name" value="DUF397"/>
</dbReference>
<dbReference type="AlphaFoldDB" id="A0A838ADL8"/>
<feature type="domain" description="DUF397" evidence="2">
    <location>
        <begin position="15"/>
        <end position="67"/>
    </location>
</feature>
<reference evidence="3 4" key="1">
    <citation type="submission" date="2020-07" db="EMBL/GenBank/DDBJ databases">
        <title>Genome of Haloechinothrix sp.</title>
        <authorList>
            <person name="Tang S.-K."/>
            <person name="Yang L."/>
            <person name="Zhu W.-Y."/>
        </authorList>
    </citation>
    <scope>NUCLEOTIDE SEQUENCE [LARGE SCALE GENOMIC DNA]</scope>
    <source>
        <strain evidence="3 4">YIM 98757</strain>
    </source>
</reference>
<dbReference type="RefSeq" id="WP_180894075.1">
    <property type="nucleotide sequence ID" value="NZ_JACCKD010000006.1"/>
</dbReference>
<gene>
    <name evidence="3" type="ORF">H0B56_17025</name>
</gene>
<feature type="region of interest" description="Disordered" evidence="1">
    <location>
        <begin position="1"/>
        <end position="26"/>
    </location>
</feature>
<dbReference type="EMBL" id="JACCKD010000006">
    <property type="protein sequence ID" value="MBA0127255.1"/>
    <property type="molecule type" value="Genomic_DNA"/>
</dbReference>
<proteinExistence type="predicted"/>
<name>A0A838ADL8_9PSEU</name>
<evidence type="ECO:0000313" key="4">
    <source>
        <dbReference type="Proteomes" id="UP000582974"/>
    </source>
</evidence>
<dbReference type="Pfam" id="PF04149">
    <property type="entry name" value="DUF397"/>
    <property type="match status" value="1"/>
</dbReference>
<sequence length="75" mass="8027">MNNHVAADGFGQTTPWQKSSHSKAESDCVEVAAAQGRVGIRDSKLADDSPILRLRADEFQAFLRSAKAGTVDPQA</sequence>
<dbReference type="Proteomes" id="UP000582974">
    <property type="component" value="Unassembled WGS sequence"/>
</dbReference>
<accession>A0A838ADL8</accession>